<dbReference type="InterPro" id="IPR026906">
    <property type="entry name" value="LRR_5"/>
</dbReference>
<organism evidence="1 2">
    <name type="scientific">Treponema saccharophilum DSM 2985</name>
    <dbReference type="NCBI Taxonomy" id="907348"/>
    <lineage>
        <taxon>Bacteria</taxon>
        <taxon>Pseudomonadati</taxon>
        <taxon>Spirochaetota</taxon>
        <taxon>Spirochaetia</taxon>
        <taxon>Spirochaetales</taxon>
        <taxon>Treponemataceae</taxon>
        <taxon>Treponema</taxon>
    </lineage>
</organism>
<evidence type="ECO:0000313" key="2">
    <source>
        <dbReference type="Proteomes" id="UP000003571"/>
    </source>
</evidence>
<dbReference type="SUPFAM" id="SSF52058">
    <property type="entry name" value="L domain-like"/>
    <property type="match status" value="1"/>
</dbReference>
<sequence>MSAGYGYFKIEFYTGDGSADADAAKRAYDWCKENYGWFRGEEGDGSDAPFLLDGNKFKANEDVCIDPGALDIKYGDVPDNTAWLQKPFKAVKAARLVASLYQDFGESGWECHEYREDVWQGGGLHTYYGLPEFNRIIFPSFYGEKHIDNIYEYNYRPIMAKFKNKKTGEEILSGNVTHDMDDDEIEQDSVIDGTVNVGGARFPVEIGEGYVCLVDGKEEEAALVKAFVSALKKAEGYADTDEADWEFCDFCSKRGYFDLYGSNPPIPQYTTLAVNSDGSAHIYKGEAVPHMKEDEADGRGKTVVLEAKDFDGYEGLRDEFDKNLLDDATVVIRGVKGDCLYFKETENLKSVILEDDVEEIGEAFEDCTALSSVVIGAGVTRIGGWAFKGCKSLASIKIGAGVTNIGIAAFDGCKALSSVEFGGTMAQWDAVLGKVNLFDGDVPATGVKCADGVWQRPVLQVVDGVVLRCSDKSAASVEIPAGVTKIGDQAFSGCKALASVVIPDSVTKIGWYAFRDCTSLASVVIPDSVTEIGGWAFSGCKALASVVIPDSVTKIGEAAFSGCESLASIKIGTGVTKIGEAAFQGCTVLASMVIGAGVTEIDVGEFSGCKVLASVEFGGTVAQWEAVKKWVDWHGDVPAKSVKCSDGEAEL</sequence>
<name>H7EJU4_9SPIR</name>
<dbReference type="PANTHER" id="PTHR45661:SF3">
    <property type="entry name" value="IG-LIKE DOMAIN-CONTAINING PROTEIN"/>
    <property type="match status" value="1"/>
</dbReference>
<dbReference type="PANTHER" id="PTHR45661">
    <property type="entry name" value="SURFACE ANTIGEN"/>
    <property type="match status" value="1"/>
</dbReference>
<dbReference type="InterPro" id="IPR032675">
    <property type="entry name" value="LRR_dom_sf"/>
</dbReference>
<dbReference type="OrthoDB" id="361668at2"/>
<dbReference type="EMBL" id="AGRW01000042">
    <property type="protein sequence ID" value="EIC02214.1"/>
    <property type="molecule type" value="Genomic_DNA"/>
</dbReference>
<dbReference type="PATRIC" id="fig|907348.3.peg.1143"/>
<proteinExistence type="predicted"/>
<reference evidence="1 2" key="1">
    <citation type="submission" date="2011-09" db="EMBL/GenBank/DDBJ databases">
        <title>The draft genome of Treponema saccharophilum DSM 2985.</title>
        <authorList>
            <consortium name="US DOE Joint Genome Institute (JGI-PGF)"/>
            <person name="Lucas S."/>
            <person name="Copeland A."/>
            <person name="Lapidus A."/>
            <person name="Glavina del Rio T."/>
            <person name="Dalin E."/>
            <person name="Tice H."/>
            <person name="Bruce D."/>
            <person name="Goodwin L."/>
            <person name="Pitluck S."/>
            <person name="Peters L."/>
            <person name="Kyrpides N."/>
            <person name="Mavromatis K."/>
            <person name="Ivanova N."/>
            <person name="Markowitz V."/>
            <person name="Cheng J.-F."/>
            <person name="Hugenholtz P."/>
            <person name="Woyke T."/>
            <person name="Wu D."/>
            <person name="Gronow S."/>
            <person name="Wellnitz S."/>
            <person name="Brambilla E."/>
            <person name="Klenk H.-P."/>
            <person name="Eisen J.A."/>
        </authorList>
    </citation>
    <scope>NUCLEOTIDE SEQUENCE [LARGE SCALE GENOMIC DNA]</scope>
    <source>
        <strain evidence="1 2">DSM 2985</strain>
    </source>
</reference>
<gene>
    <name evidence="1" type="ORF">TresaDRAFT_2194</name>
</gene>
<dbReference type="eggNOG" id="COG5492">
    <property type="taxonomic scope" value="Bacteria"/>
</dbReference>
<dbReference type="Pfam" id="PF13306">
    <property type="entry name" value="LRR_5"/>
    <property type="match status" value="2"/>
</dbReference>
<dbReference type="STRING" id="907348.TresaDRAFT_2194"/>
<dbReference type="RefSeq" id="WP_002703656.1">
    <property type="nucleotide sequence ID" value="NZ_AGRW01000042.1"/>
</dbReference>
<evidence type="ECO:0000313" key="1">
    <source>
        <dbReference type="EMBL" id="EIC02214.1"/>
    </source>
</evidence>
<protein>
    <recommendedName>
        <fullName evidence="3">Surface antigen BspA</fullName>
    </recommendedName>
</protein>
<dbReference type="InterPro" id="IPR053139">
    <property type="entry name" value="Surface_bspA-like"/>
</dbReference>
<keyword evidence="2" id="KW-1185">Reference proteome</keyword>
<comment type="caution">
    <text evidence="1">The sequence shown here is derived from an EMBL/GenBank/DDBJ whole genome shotgun (WGS) entry which is preliminary data.</text>
</comment>
<dbReference type="AlphaFoldDB" id="H7EJU4"/>
<dbReference type="Gene3D" id="3.80.10.10">
    <property type="entry name" value="Ribonuclease Inhibitor"/>
    <property type="match status" value="3"/>
</dbReference>
<evidence type="ECO:0008006" key="3">
    <source>
        <dbReference type="Google" id="ProtNLM"/>
    </source>
</evidence>
<accession>H7EJU4</accession>
<dbReference type="Proteomes" id="UP000003571">
    <property type="component" value="Unassembled WGS sequence"/>
</dbReference>